<organism evidence="1 2">
    <name type="scientific">Legionella dresdenensis</name>
    <dbReference type="NCBI Taxonomy" id="450200"/>
    <lineage>
        <taxon>Bacteria</taxon>
        <taxon>Pseudomonadati</taxon>
        <taxon>Pseudomonadota</taxon>
        <taxon>Gammaproteobacteria</taxon>
        <taxon>Legionellales</taxon>
        <taxon>Legionellaceae</taxon>
        <taxon>Legionella</taxon>
    </lineage>
</organism>
<comment type="caution">
    <text evidence="1">The sequence shown here is derived from an EMBL/GenBank/DDBJ whole genome shotgun (WGS) entry which is preliminary data.</text>
</comment>
<dbReference type="EMBL" id="JBHSAB010000001">
    <property type="protein sequence ID" value="MFC3907628.1"/>
    <property type="molecule type" value="Genomic_DNA"/>
</dbReference>
<reference evidence="2" key="1">
    <citation type="journal article" date="2019" name="Int. J. Syst. Evol. Microbiol.">
        <title>The Global Catalogue of Microorganisms (GCM) 10K type strain sequencing project: providing services to taxonomists for standard genome sequencing and annotation.</title>
        <authorList>
            <consortium name="The Broad Institute Genomics Platform"/>
            <consortium name="The Broad Institute Genome Sequencing Center for Infectious Disease"/>
            <person name="Wu L."/>
            <person name="Ma J."/>
        </authorList>
    </citation>
    <scope>NUCLEOTIDE SEQUENCE [LARGE SCALE GENOMIC DNA]</scope>
    <source>
        <strain evidence="2">CCUG 59858</strain>
    </source>
</reference>
<protein>
    <recommendedName>
        <fullName evidence="3">Flagellar assembly protein FliH/Type III secretion system HrpE domain-containing protein</fullName>
    </recommendedName>
</protein>
<keyword evidence="2" id="KW-1185">Reference proteome</keyword>
<name>A0ABV8CBD8_9GAMM</name>
<evidence type="ECO:0008006" key="3">
    <source>
        <dbReference type="Google" id="ProtNLM"/>
    </source>
</evidence>
<gene>
    <name evidence="1" type="ORF">ACFORL_00860</name>
</gene>
<dbReference type="RefSeq" id="WP_382340161.1">
    <property type="nucleotide sequence ID" value="NZ_JBHSAB010000001.1"/>
</dbReference>
<sequence>MPDLKSLNPLNLLQGGDAEQVKETAIKEAAQKKSNDIKRQLNEQQEAARRDAEIEAMFKAWGWKKGENGQVDEHSVEYAIREMKAKAMEGYSDWVSGMMDIVKALEKLNIALAKTYGVKVERGFKFIWQLTMGKVIDAAKTQIGLKEEMEIEPLSVTIEINNDNKLVVSGKLGSDDLEPQHQQLLKKAVESWFLSKGYMCLQDNSVVNVADRQVLTAEQFNVLNQDDEQGLNAFLSGRFKMEVKQELKEEASVDTAPTPLSTRPF</sequence>
<evidence type="ECO:0000313" key="2">
    <source>
        <dbReference type="Proteomes" id="UP001595758"/>
    </source>
</evidence>
<dbReference type="Proteomes" id="UP001595758">
    <property type="component" value="Unassembled WGS sequence"/>
</dbReference>
<accession>A0ABV8CBD8</accession>
<evidence type="ECO:0000313" key="1">
    <source>
        <dbReference type="EMBL" id="MFC3907628.1"/>
    </source>
</evidence>
<proteinExistence type="predicted"/>